<evidence type="ECO:0008006" key="5">
    <source>
        <dbReference type="Google" id="ProtNLM"/>
    </source>
</evidence>
<dbReference type="InterPro" id="IPR001109">
    <property type="entry name" value="Hydrogenase_HupF/HypC"/>
</dbReference>
<dbReference type="SUPFAM" id="SSF159127">
    <property type="entry name" value="HupF/HypC-like"/>
    <property type="match status" value="1"/>
</dbReference>
<protein>
    <recommendedName>
        <fullName evidence="5">HypC/HybG/HupF family hydrogenase formation chaperone</fullName>
    </recommendedName>
</protein>
<name>A0ABP8JXZ4_9MICO</name>
<gene>
    <name evidence="3" type="ORF">GCM10023168_02870</name>
</gene>
<keyword evidence="4" id="KW-1185">Reference proteome</keyword>
<proteinExistence type="inferred from homology"/>
<evidence type="ECO:0000256" key="2">
    <source>
        <dbReference type="SAM" id="MobiDB-lite"/>
    </source>
</evidence>
<evidence type="ECO:0000256" key="1">
    <source>
        <dbReference type="ARBA" id="ARBA00006018"/>
    </source>
</evidence>
<feature type="region of interest" description="Disordered" evidence="2">
    <location>
        <begin position="69"/>
        <end position="96"/>
    </location>
</feature>
<dbReference type="Proteomes" id="UP001500945">
    <property type="component" value="Unassembled WGS sequence"/>
</dbReference>
<sequence length="96" mass="9888">MCLGEVAQVVELRPGPSALVRARQRTASVSLLTLADAVAPGDWVVCHSGFALARVTAAEAAEAAAIRSAADRSTTELATEPAPTPAPTVPPRKDTR</sequence>
<accession>A0ABP8JXZ4</accession>
<evidence type="ECO:0000313" key="4">
    <source>
        <dbReference type="Proteomes" id="UP001500945"/>
    </source>
</evidence>
<dbReference type="Gene3D" id="2.30.30.140">
    <property type="match status" value="1"/>
</dbReference>
<dbReference type="EMBL" id="BAABGM010000001">
    <property type="protein sequence ID" value="GAA4397673.1"/>
    <property type="molecule type" value="Genomic_DNA"/>
</dbReference>
<dbReference type="RefSeq" id="WP_345201475.1">
    <property type="nucleotide sequence ID" value="NZ_BAABGM010000001.1"/>
</dbReference>
<dbReference type="Pfam" id="PF01455">
    <property type="entry name" value="HupF_HypC"/>
    <property type="match status" value="1"/>
</dbReference>
<comment type="similarity">
    <text evidence="1">Belongs to the HupF/HypC family.</text>
</comment>
<comment type="caution">
    <text evidence="3">The sequence shown here is derived from an EMBL/GenBank/DDBJ whole genome shotgun (WGS) entry which is preliminary data.</text>
</comment>
<reference evidence="4" key="1">
    <citation type="journal article" date="2019" name="Int. J. Syst. Evol. Microbiol.">
        <title>The Global Catalogue of Microorganisms (GCM) 10K type strain sequencing project: providing services to taxonomists for standard genome sequencing and annotation.</title>
        <authorList>
            <consortium name="The Broad Institute Genomics Platform"/>
            <consortium name="The Broad Institute Genome Sequencing Center for Infectious Disease"/>
            <person name="Wu L."/>
            <person name="Ma J."/>
        </authorList>
    </citation>
    <scope>NUCLEOTIDE SEQUENCE [LARGE SCALE GENOMIC DNA]</scope>
    <source>
        <strain evidence="4">JCM 17809</strain>
    </source>
</reference>
<evidence type="ECO:0000313" key="3">
    <source>
        <dbReference type="EMBL" id="GAA4397673.1"/>
    </source>
</evidence>
<organism evidence="3 4">
    <name type="scientific">Fodinibacter luteus</name>
    <dbReference type="NCBI Taxonomy" id="552064"/>
    <lineage>
        <taxon>Bacteria</taxon>
        <taxon>Bacillati</taxon>
        <taxon>Actinomycetota</taxon>
        <taxon>Actinomycetes</taxon>
        <taxon>Micrococcales</taxon>
        <taxon>Intrasporangiaceae</taxon>
        <taxon>Fodinibacter (ex Wang et al. 2009)</taxon>
    </lineage>
</organism>